<feature type="region of interest" description="Disordered" evidence="1">
    <location>
        <begin position="134"/>
        <end position="199"/>
    </location>
</feature>
<dbReference type="SUPFAM" id="SSF118310">
    <property type="entry name" value="AN1-like Zinc finger"/>
    <property type="match status" value="2"/>
</dbReference>
<keyword evidence="3" id="KW-1185">Reference proteome</keyword>
<organism evidence="2 3">
    <name type="scientific">Vanrija albida</name>
    <dbReference type="NCBI Taxonomy" id="181172"/>
    <lineage>
        <taxon>Eukaryota</taxon>
        <taxon>Fungi</taxon>
        <taxon>Dikarya</taxon>
        <taxon>Basidiomycota</taxon>
        <taxon>Agaricomycotina</taxon>
        <taxon>Tremellomycetes</taxon>
        <taxon>Trichosporonales</taxon>
        <taxon>Trichosporonaceae</taxon>
        <taxon>Vanrija</taxon>
    </lineage>
</organism>
<dbReference type="PANTHER" id="PTHR14677">
    <property type="entry name" value="ARSENITE INDUCUBLE RNA ASSOCIATED PROTEIN AIP-1-RELATED"/>
    <property type="match status" value="1"/>
</dbReference>
<dbReference type="RefSeq" id="XP_069207256.1">
    <property type="nucleotide sequence ID" value="XM_069355185.1"/>
</dbReference>
<dbReference type="EMBL" id="JBBXJM010000005">
    <property type="protein sequence ID" value="KAL1407312.1"/>
    <property type="molecule type" value="Genomic_DNA"/>
</dbReference>
<reference evidence="2 3" key="1">
    <citation type="submission" date="2023-08" db="EMBL/GenBank/DDBJ databases">
        <title>Annotated Genome Sequence of Vanrija albida AlHP1.</title>
        <authorList>
            <person name="Herzog R."/>
        </authorList>
    </citation>
    <scope>NUCLEOTIDE SEQUENCE [LARGE SCALE GENOMIC DNA]</scope>
    <source>
        <strain evidence="2 3">AlHP1</strain>
    </source>
</reference>
<evidence type="ECO:0008006" key="4">
    <source>
        <dbReference type="Google" id="ProtNLM"/>
    </source>
</evidence>
<proteinExistence type="predicted"/>
<protein>
    <recommendedName>
        <fullName evidence="4">AN1-type domain-containing protein</fullName>
    </recommendedName>
</protein>
<gene>
    <name evidence="2" type="ORF">Q8F55_006734</name>
</gene>
<dbReference type="PANTHER" id="PTHR14677:SF40">
    <property type="entry name" value="CDC48-ASSOCIATED UBIQUITIN-LIKE_ZINC FINGER PROTEIN 1"/>
    <property type="match status" value="1"/>
</dbReference>
<feature type="compositionally biased region" description="Basic and acidic residues" evidence="1">
    <location>
        <begin position="141"/>
        <end position="166"/>
    </location>
</feature>
<name>A0ABR3PYB4_9TREE</name>
<evidence type="ECO:0000313" key="2">
    <source>
        <dbReference type="EMBL" id="KAL1407312.1"/>
    </source>
</evidence>
<evidence type="ECO:0000313" key="3">
    <source>
        <dbReference type="Proteomes" id="UP001565368"/>
    </source>
</evidence>
<comment type="caution">
    <text evidence="2">The sequence shown here is derived from an EMBL/GenBank/DDBJ whole genome shotgun (WGS) entry which is preliminary data.</text>
</comment>
<sequence length="349" mass="37077">MSLLDVGGQCYACTLIDFLPFTCPSCTHVFCANHIHGHGCVSPDAPAGPSVKRRRGVCARGGCENETIESIGGLEEGLDGVGIAREVRCAGCADAFCISHRSQDAHACPAPRFYDARHDATIARREKAKELLAKNFPQQAAKERLTMPKQVDRTRSSKLEESKPVPDTRAAATETQVQATPPAAAAPSTPAAPRPAGPEDKLFKAHLMTIRSLAKPLEPRFASVSRDESVAIEWVVDESGSKLRSWAEQPAGKYNPKAAGLALAGPPAKPTRAWVPLSTPIGKLFDSLVAQGKVARPKDAADAKQAVSLLKVSTQPVSSREPVVLDLSQAVEGQISSGDVLVLVRGWNA</sequence>
<accession>A0ABR3PYB4</accession>
<dbReference type="Gene3D" id="4.10.1110.10">
    <property type="entry name" value="AN1-like Zinc finger"/>
    <property type="match status" value="2"/>
</dbReference>
<feature type="compositionally biased region" description="Low complexity" evidence="1">
    <location>
        <begin position="168"/>
        <end position="189"/>
    </location>
</feature>
<dbReference type="InterPro" id="IPR035896">
    <property type="entry name" value="AN1-like_Znf"/>
</dbReference>
<dbReference type="GeneID" id="95987777"/>
<evidence type="ECO:0000256" key="1">
    <source>
        <dbReference type="SAM" id="MobiDB-lite"/>
    </source>
</evidence>
<dbReference type="Proteomes" id="UP001565368">
    <property type="component" value="Unassembled WGS sequence"/>
</dbReference>